<dbReference type="InterPro" id="IPR029044">
    <property type="entry name" value="Nucleotide-diphossugar_trans"/>
</dbReference>
<evidence type="ECO:0000256" key="6">
    <source>
        <dbReference type="ARBA" id="ARBA00023277"/>
    </source>
</evidence>
<dbReference type="InterPro" id="IPR006549">
    <property type="entry name" value="HAD-SF_hydro_IIIA"/>
</dbReference>
<evidence type="ECO:0000313" key="10">
    <source>
        <dbReference type="Proteomes" id="UP001141629"/>
    </source>
</evidence>
<dbReference type="PANTHER" id="PTHR42891">
    <property type="entry name" value="D-GLYCERO-BETA-D-MANNO-HEPTOSE-1,7-BISPHOSPHATE 7-PHOSPHATASE"/>
    <property type="match status" value="1"/>
</dbReference>
<comment type="subcellular location">
    <subcellularLocation>
        <location evidence="1">Cytoplasm</location>
    </subcellularLocation>
</comment>
<evidence type="ECO:0000256" key="4">
    <source>
        <dbReference type="ARBA" id="ARBA00022723"/>
    </source>
</evidence>
<keyword evidence="3" id="KW-0963">Cytoplasm</keyword>
<keyword evidence="10" id="KW-1185">Reference proteome</keyword>
<evidence type="ECO:0000256" key="1">
    <source>
        <dbReference type="ARBA" id="ARBA00004496"/>
    </source>
</evidence>
<keyword evidence="5 9" id="KW-0378">Hydrolase</keyword>
<reference evidence="9" key="1">
    <citation type="submission" date="2020-07" db="EMBL/GenBank/DDBJ databases">
        <authorList>
            <person name="Pettersson B.M.F."/>
            <person name="Behra P.R.K."/>
            <person name="Ramesh M."/>
            <person name="Das S."/>
            <person name="Dasgupta S."/>
            <person name="Kirsebom L.A."/>
        </authorList>
    </citation>
    <scope>NUCLEOTIDE SEQUENCE</scope>
    <source>
        <strain evidence="9">DSM 44838</strain>
    </source>
</reference>
<dbReference type="InterPro" id="IPR023214">
    <property type="entry name" value="HAD_sf"/>
</dbReference>
<dbReference type="GO" id="GO:0046872">
    <property type="term" value="F:metal ion binding"/>
    <property type="evidence" value="ECO:0007669"/>
    <property type="project" value="UniProtKB-KW"/>
</dbReference>
<dbReference type="PANTHER" id="PTHR42891:SF1">
    <property type="entry name" value="D-GLYCERO-BETA-D-MANNO-HEPTOSE-1,7-BISPHOSPHATE 7-PHOSPHATASE"/>
    <property type="match status" value="1"/>
</dbReference>
<dbReference type="Gene3D" id="3.90.550.10">
    <property type="entry name" value="Spore Coat Polysaccharide Biosynthesis Protein SpsA, Chain A"/>
    <property type="match status" value="1"/>
</dbReference>
<accession>A0A9X3C311</accession>
<dbReference type="GO" id="GO:0005975">
    <property type="term" value="P:carbohydrate metabolic process"/>
    <property type="evidence" value="ECO:0007669"/>
    <property type="project" value="InterPro"/>
</dbReference>
<dbReference type="InterPro" id="IPR006543">
    <property type="entry name" value="Histidinol-phos"/>
</dbReference>
<proteinExistence type="inferred from homology"/>
<name>A0A9X3C311_9MYCO</name>
<evidence type="ECO:0000259" key="8">
    <source>
        <dbReference type="Pfam" id="PF00535"/>
    </source>
</evidence>
<dbReference type="GO" id="GO:0016791">
    <property type="term" value="F:phosphatase activity"/>
    <property type="evidence" value="ECO:0007669"/>
    <property type="project" value="InterPro"/>
</dbReference>
<dbReference type="EMBL" id="JACKVK010000008">
    <property type="protein sequence ID" value="MCV7421267.1"/>
    <property type="molecule type" value="Genomic_DNA"/>
</dbReference>
<keyword evidence="4" id="KW-0479">Metal-binding</keyword>
<sequence>MVTARGDGALDCTIVIPTIGRDSLSLVLDALCASAARPAGVVIVDDRPGGPTELELRSRLPVTLVRSGGRGPAGARNVGWRVAHTRWIGFLDDDVLPEPGWLDDLAVDLAAAEAACAAGSQGVLEVPAAVGRRATDDERRTLRLATARWITADMAYRRDSLVAVGGFDERFPRAYREDSDLALRLLATGRHVVSGRRRAVHPVAPSTPLSSVRAQFGNRDDALMRRKFGPGWRREIGEGPGRLPAHATTTVAVLVAALSAVAGRRPGASGATGGGLRTARAAAAVWLAMTAEFAARRFAAGPRQLAEAATVIVTSALIPPVAVWHRLVGEWRHRRAVAHPVLAVLLDRDDTIIEDGPFLADPDGVRPLPGAVRALARLRAEGLRLAIVTNQSGVARGLISADQLDAVNTKVDDVLGPFDSWQVCVHDDATGCGCRKPRPGMVLAAADALGVPPERCVMIGDTGGDVDAALAANARAVLVPTERTRSGEIASARLRANVAATLSDAVAMVLREAR</sequence>
<dbReference type="NCBIfam" id="TIGR01656">
    <property type="entry name" value="Histidinol-ppas"/>
    <property type="match status" value="1"/>
</dbReference>
<dbReference type="Pfam" id="PF00535">
    <property type="entry name" value="Glycos_transf_2"/>
    <property type="match status" value="1"/>
</dbReference>
<reference evidence="9" key="2">
    <citation type="journal article" date="2022" name="BMC Genomics">
        <title>Comparative genome analysis of mycobacteria focusing on tRNA and non-coding RNA.</title>
        <authorList>
            <person name="Behra P.R.K."/>
            <person name="Pettersson B.M.F."/>
            <person name="Ramesh M."/>
            <person name="Das S."/>
            <person name="Dasgupta S."/>
            <person name="Kirsebom L.A."/>
        </authorList>
    </citation>
    <scope>NUCLEOTIDE SEQUENCE</scope>
    <source>
        <strain evidence="9">DSM 44838</strain>
    </source>
</reference>
<dbReference type="NCBIfam" id="TIGR01662">
    <property type="entry name" value="HAD-SF-IIIA"/>
    <property type="match status" value="1"/>
</dbReference>
<dbReference type="SUPFAM" id="SSF53448">
    <property type="entry name" value="Nucleotide-diphospho-sugar transferases"/>
    <property type="match status" value="1"/>
</dbReference>
<dbReference type="Proteomes" id="UP001141629">
    <property type="component" value="Unassembled WGS sequence"/>
</dbReference>
<evidence type="ECO:0000256" key="5">
    <source>
        <dbReference type="ARBA" id="ARBA00022801"/>
    </source>
</evidence>
<dbReference type="AlphaFoldDB" id="A0A9X3C311"/>
<feature type="domain" description="Glycosyltransferase 2-like" evidence="8">
    <location>
        <begin position="13"/>
        <end position="121"/>
    </location>
</feature>
<evidence type="ECO:0000256" key="7">
    <source>
        <dbReference type="ARBA" id="ARBA00031828"/>
    </source>
</evidence>
<evidence type="ECO:0000256" key="3">
    <source>
        <dbReference type="ARBA" id="ARBA00022490"/>
    </source>
</evidence>
<dbReference type="Gene3D" id="3.40.50.1000">
    <property type="entry name" value="HAD superfamily/HAD-like"/>
    <property type="match status" value="1"/>
</dbReference>
<evidence type="ECO:0000313" key="9">
    <source>
        <dbReference type="EMBL" id="MCV7421267.1"/>
    </source>
</evidence>
<dbReference type="InterPro" id="IPR036412">
    <property type="entry name" value="HAD-like_sf"/>
</dbReference>
<dbReference type="SUPFAM" id="SSF56784">
    <property type="entry name" value="HAD-like"/>
    <property type="match status" value="1"/>
</dbReference>
<dbReference type="GO" id="GO:0005737">
    <property type="term" value="C:cytoplasm"/>
    <property type="evidence" value="ECO:0007669"/>
    <property type="project" value="UniProtKB-SubCell"/>
</dbReference>
<dbReference type="RefSeq" id="WP_263996042.1">
    <property type="nucleotide sequence ID" value="NZ_JACKVK010000008.1"/>
</dbReference>
<gene>
    <name evidence="9" type="ORF">H7K45_12010</name>
</gene>
<protein>
    <recommendedName>
        <fullName evidence="7">D,D-heptose 1,7-bisphosphate phosphatase</fullName>
    </recommendedName>
</protein>
<keyword evidence="6" id="KW-0119">Carbohydrate metabolism</keyword>
<organism evidence="9 10">
    <name type="scientific">Mycobacterium yunnanensis</name>
    <dbReference type="NCBI Taxonomy" id="368477"/>
    <lineage>
        <taxon>Bacteria</taxon>
        <taxon>Bacillati</taxon>
        <taxon>Actinomycetota</taxon>
        <taxon>Actinomycetes</taxon>
        <taxon>Mycobacteriales</taxon>
        <taxon>Mycobacteriaceae</taxon>
        <taxon>Mycobacterium</taxon>
    </lineage>
</organism>
<dbReference type="InterPro" id="IPR001173">
    <property type="entry name" value="Glyco_trans_2-like"/>
</dbReference>
<dbReference type="InterPro" id="IPR004446">
    <property type="entry name" value="Heptose_bisP_phosphatase"/>
</dbReference>
<dbReference type="Pfam" id="PF00702">
    <property type="entry name" value="Hydrolase"/>
    <property type="match status" value="1"/>
</dbReference>
<evidence type="ECO:0000256" key="2">
    <source>
        <dbReference type="ARBA" id="ARBA00005628"/>
    </source>
</evidence>
<comment type="similarity">
    <text evidence="2">Belongs to the GmhB family.</text>
</comment>
<comment type="caution">
    <text evidence="9">The sequence shown here is derived from an EMBL/GenBank/DDBJ whole genome shotgun (WGS) entry which is preliminary data.</text>
</comment>